<reference evidence="2" key="1">
    <citation type="journal article" date="2017" name="Nat. Ecol. Evol.">
        <title>Genome expansion and lineage-specific genetic innovations in the forest pathogenic fungi Armillaria.</title>
        <authorList>
            <person name="Sipos G."/>
            <person name="Prasanna A.N."/>
            <person name="Walter M.C."/>
            <person name="O'Connor E."/>
            <person name="Balint B."/>
            <person name="Krizsan K."/>
            <person name="Kiss B."/>
            <person name="Hess J."/>
            <person name="Varga T."/>
            <person name="Slot J."/>
            <person name="Riley R."/>
            <person name="Boka B."/>
            <person name="Rigling D."/>
            <person name="Barry K."/>
            <person name="Lee J."/>
            <person name="Mihaltcheva S."/>
            <person name="LaButti K."/>
            <person name="Lipzen A."/>
            <person name="Waldron R."/>
            <person name="Moloney N.M."/>
            <person name="Sperisen C."/>
            <person name="Kredics L."/>
            <person name="Vagvoelgyi C."/>
            <person name="Patrignani A."/>
            <person name="Fitzpatrick D."/>
            <person name="Nagy I."/>
            <person name="Doyle S."/>
            <person name="Anderson J.B."/>
            <person name="Grigoriev I.V."/>
            <person name="Gueldener U."/>
            <person name="Muensterkoetter M."/>
            <person name="Nagy L.G."/>
        </authorList>
    </citation>
    <scope>NUCLEOTIDE SEQUENCE [LARGE SCALE GENOMIC DNA]</scope>
    <source>
        <strain evidence="2">Ar21-2</strain>
    </source>
</reference>
<protein>
    <submittedName>
        <fullName evidence="1">Uncharacterized protein</fullName>
    </submittedName>
</protein>
<proteinExistence type="predicted"/>
<name>A0A2H3DBP6_ARMGA</name>
<gene>
    <name evidence="1" type="ORF">ARMGADRAFT_1081998</name>
</gene>
<evidence type="ECO:0000313" key="2">
    <source>
        <dbReference type="Proteomes" id="UP000217790"/>
    </source>
</evidence>
<accession>A0A2H3DBP6</accession>
<dbReference type="EMBL" id="KZ293662">
    <property type="protein sequence ID" value="PBK91214.1"/>
    <property type="molecule type" value="Genomic_DNA"/>
</dbReference>
<sequence>MTYPTILPYITGIDFQNEPVQSQNVALLMHMIASHHNLQTVEVVFTNLRRLTPLPPDTDQLIADACSYKAYDLVLLIRNSSSLNTSQLLSDCTLSEPRPTTDISDLMNASSPRYLTSFTYHQQRLKAGSVFDDPEIAHILTEHLDALCMLEMMVWRDLTSVTQSIIHCCAASLQSLTVHVDYEEIDVPHTSFDLSCFHTLRNLTLVEDSEHIDSVFDTLSTLPAATSLKELELEIVFRTEDVNHATWNCIRCLLTAPDFMASNRRVTFWVSIWHAVWKADEFAIYDYAWDSLRLTMASTGSIIIVDHFTKRFHWVNTRSTIG</sequence>
<keyword evidence="2" id="KW-1185">Reference proteome</keyword>
<dbReference type="InParanoid" id="A0A2H3DBP6"/>
<organism evidence="1 2">
    <name type="scientific">Armillaria gallica</name>
    <name type="common">Bulbous honey fungus</name>
    <name type="synonym">Armillaria bulbosa</name>
    <dbReference type="NCBI Taxonomy" id="47427"/>
    <lineage>
        <taxon>Eukaryota</taxon>
        <taxon>Fungi</taxon>
        <taxon>Dikarya</taxon>
        <taxon>Basidiomycota</taxon>
        <taxon>Agaricomycotina</taxon>
        <taxon>Agaricomycetes</taxon>
        <taxon>Agaricomycetidae</taxon>
        <taxon>Agaricales</taxon>
        <taxon>Marasmiineae</taxon>
        <taxon>Physalacriaceae</taxon>
        <taxon>Armillaria</taxon>
    </lineage>
</organism>
<dbReference type="Proteomes" id="UP000217790">
    <property type="component" value="Unassembled WGS sequence"/>
</dbReference>
<evidence type="ECO:0000313" key="1">
    <source>
        <dbReference type="EMBL" id="PBK91214.1"/>
    </source>
</evidence>
<dbReference type="AlphaFoldDB" id="A0A2H3DBP6"/>